<feature type="domain" description="Prolyl 4-hydroxylase alpha subunit Fe(2+) 2OG dioxygenase" evidence="1">
    <location>
        <begin position="116"/>
        <end position="216"/>
    </location>
</feature>
<dbReference type="InterPro" id="IPR051842">
    <property type="entry name" value="uS12_prolyl_hydroxylase"/>
</dbReference>
<sequence>MSCIDPVNLRQADEIERRFVAAQPFRHVVIPDFLDRSLCEKLLADFPRFEDRHALNEMGEVGGKAVRMDVRDISESYRVLDRYLQTAEFLDFVSRATGIPDLLYDPDYIGGGTHENRDGQSLDAHVDFNYHPRTRWHRRLNLIVYLNPHWAAAWGGMLELHSDPWNAAADHAVGIAPAFNTCAIFETTEASWHGFSQIRLPADSAHLSRKSFAIYLYTRERPAAQTAPPHATIYVPEVMPSHLRGGYTLGDADVRELTGRFSRLRTQLRYLYDREKHFGAQIDALERALGEARSAQRLELQGYATQPAGVQGLWPDGWAGAEMSMRLMPTRAAKGLRLELWSPPQLGNEQELRIELGGQTFSQALRPGMRTPVSLRLQARAGEEVGLSIRAAHTWIPGAASDSGDRRALAYRIVSASLEH</sequence>
<dbReference type="Proteomes" id="UP001501523">
    <property type="component" value="Unassembled WGS sequence"/>
</dbReference>
<dbReference type="Pfam" id="PF13640">
    <property type="entry name" value="2OG-FeII_Oxy_3"/>
    <property type="match status" value="1"/>
</dbReference>
<dbReference type="InterPro" id="IPR044862">
    <property type="entry name" value="Pro_4_hyd_alph_FE2OG_OXY"/>
</dbReference>
<evidence type="ECO:0000313" key="3">
    <source>
        <dbReference type="Proteomes" id="UP001501523"/>
    </source>
</evidence>
<reference evidence="2 3" key="1">
    <citation type="journal article" date="2019" name="Int. J. Syst. Evol. Microbiol.">
        <title>The Global Catalogue of Microorganisms (GCM) 10K type strain sequencing project: providing services to taxonomists for standard genome sequencing and annotation.</title>
        <authorList>
            <consortium name="The Broad Institute Genomics Platform"/>
            <consortium name="The Broad Institute Genome Sequencing Center for Infectious Disease"/>
            <person name="Wu L."/>
            <person name="Ma J."/>
        </authorList>
    </citation>
    <scope>NUCLEOTIDE SEQUENCE [LARGE SCALE GENOMIC DNA]</scope>
    <source>
        <strain evidence="2 3">JCM 15421</strain>
    </source>
</reference>
<evidence type="ECO:0000313" key="2">
    <source>
        <dbReference type="EMBL" id="GAA0713682.1"/>
    </source>
</evidence>
<proteinExistence type="predicted"/>
<dbReference type="PANTHER" id="PTHR12117">
    <property type="entry name" value="HISTONE ACETYLTRANSFERASE COMPLEX"/>
    <property type="match status" value="1"/>
</dbReference>
<dbReference type="PANTHER" id="PTHR12117:SF0">
    <property type="entry name" value="PROLYL 3-HYDROXYLASE OGFOD1"/>
    <property type="match status" value="1"/>
</dbReference>
<comment type="caution">
    <text evidence="2">The sequence shown here is derived from an EMBL/GenBank/DDBJ whole genome shotgun (WGS) entry which is preliminary data.</text>
</comment>
<name>A0ABN1II52_9GAMM</name>
<protein>
    <recommendedName>
        <fullName evidence="1">Prolyl 4-hydroxylase alpha subunit Fe(2+) 2OG dioxygenase domain-containing protein</fullName>
    </recommendedName>
</protein>
<dbReference type="Gene3D" id="2.60.120.620">
    <property type="entry name" value="q2cbj1_9rhob like domain"/>
    <property type="match status" value="1"/>
</dbReference>
<gene>
    <name evidence="2" type="ORF">GCM10009105_17310</name>
</gene>
<accession>A0ABN1II52</accession>
<evidence type="ECO:0000259" key="1">
    <source>
        <dbReference type="Pfam" id="PF13640"/>
    </source>
</evidence>
<keyword evidence="3" id="KW-1185">Reference proteome</keyword>
<dbReference type="RefSeq" id="WP_343789612.1">
    <property type="nucleotide sequence ID" value="NZ_BAAAEU010000007.1"/>
</dbReference>
<organism evidence="2 3">
    <name type="scientific">Dokdonella soli</name>
    <dbReference type="NCBI Taxonomy" id="529810"/>
    <lineage>
        <taxon>Bacteria</taxon>
        <taxon>Pseudomonadati</taxon>
        <taxon>Pseudomonadota</taxon>
        <taxon>Gammaproteobacteria</taxon>
        <taxon>Lysobacterales</taxon>
        <taxon>Rhodanobacteraceae</taxon>
        <taxon>Dokdonella</taxon>
    </lineage>
</organism>
<dbReference type="EMBL" id="BAAAEU010000007">
    <property type="protein sequence ID" value="GAA0713682.1"/>
    <property type="molecule type" value="Genomic_DNA"/>
</dbReference>